<dbReference type="InterPro" id="IPR024527">
    <property type="entry name" value="Eisosome1"/>
</dbReference>
<feature type="compositionally biased region" description="Basic residues" evidence="1">
    <location>
        <begin position="761"/>
        <end position="773"/>
    </location>
</feature>
<dbReference type="Proteomes" id="UP000475325">
    <property type="component" value="Unassembled WGS sequence"/>
</dbReference>
<comment type="caution">
    <text evidence="2">The sequence shown here is derived from an EMBL/GenBank/DDBJ whole genome shotgun (WGS) entry which is preliminary data.</text>
</comment>
<feature type="region of interest" description="Disordered" evidence="1">
    <location>
        <begin position="1000"/>
        <end position="1028"/>
    </location>
</feature>
<feature type="compositionally biased region" description="Basic and acidic residues" evidence="1">
    <location>
        <begin position="88"/>
        <end position="100"/>
    </location>
</feature>
<feature type="region of interest" description="Disordered" evidence="1">
    <location>
        <begin position="425"/>
        <end position="491"/>
    </location>
</feature>
<feature type="compositionally biased region" description="Low complexity" evidence="1">
    <location>
        <begin position="375"/>
        <end position="386"/>
    </location>
</feature>
<feature type="compositionally biased region" description="Basic and acidic residues" evidence="1">
    <location>
        <begin position="1015"/>
        <end position="1028"/>
    </location>
</feature>
<feature type="region of interest" description="Disordered" evidence="1">
    <location>
        <begin position="324"/>
        <end position="388"/>
    </location>
</feature>
<feature type="region of interest" description="Disordered" evidence="1">
    <location>
        <begin position="1"/>
        <end position="61"/>
    </location>
</feature>
<evidence type="ECO:0008006" key="4">
    <source>
        <dbReference type="Google" id="ProtNLM"/>
    </source>
</evidence>
<feature type="compositionally biased region" description="Polar residues" evidence="1">
    <location>
        <begin position="796"/>
        <end position="813"/>
    </location>
</feature>
<feature type="region of interest" description="Disordered" evidence="1">
    <location>
        <begin position="288"/>
        <end position="309"/>
    </location>
</feature>
<dbReference type="AlphaFoldDB" id="A0A7C8NA69"/>
<dbReference type="GO" id="GO:0070941">
    <property type="term" value="P:eisosome assembly"/>
    <property type="evidence" value="ECO:0007669"/>
    <property type="project" value="TreeGrafter"/>
</dbReference>
<dbReference type="EMBL" id="WIQW01000019">
    <property type="protein sequence ID" value="KAF3103057.1"/>
    <property type="molecule type" value="Genomic_DNA"/>
</dbReference>
<reference evidence="2 3" key="1">
    <citation type="submission" date="2019-06" db="EMBL/GenBank/DDBJ databases">
        <authorList>
            <person name="Palmer J.M."/>
        </authorList>
    </citation>
    <scope>NUCLEOTIDE SEQUENCE [LARGE SCALE GENOMIC DNA]</scope>
    <source>
        <strain evidence="2 3">TWF102</strain>
    </source>
</reference>
<feature type="compositionally biased region" description="Basic and acidic residues" evidence="1">
    <location>
        <begin position="734"/>
        <end position="753"/>
    </location>
</feature>
<feature type="region of interest" description="Disordered" evidence="1">
    <location>
        <begin position="203"/>
        <end position="269"/>
    </location>
</feature>
<feature type="compositionally biased region" description="Low complexity" evidence="1">
    <location>
        <begin position="444"/>
        <end position="480"/>
    </location>
</feature>
<feature type="compositionally biased region" description="Polar residues" evidence="1">
    <location>
        <begin position="11"/>
        <end position="37"/>
    </location>
</feature>
<proteinExistence type="predicted"/>
<evidence type="ECO:0000313" key="2">
    <source>
        <dbReference type="EMBL" id="KAF3103057.1"/>
    </source>
</evidence>
<protein>
    <recommendedName>
        <fullName evidence="4">Eisosome protein 1</fullName>
    </recommendedName>
</protein>
<feature type="region of interest" description="Disordered" evidence="1">
    <location>
        <begin position="88"/>
        <end position="109"/>
    </location>
</feature>
<dbReference type="Pfam" id="PF12757">
    <property type="entry name" value="Eisosome1"/>
    <property type="match status" value="1"/>
</dbReference>
<feature type="compositionally biased region" description="Low complexity" evidence="1">
    <location>
        <begin position="903"/>
        <end position="920"/>
    </location>
</feature>
<evidence type="ECO:0000313" key="3">
    <source>
        <dbReference type="Proteomes" id="UP000475325"/>
    </source>
</evidence>
<sequence length="1028" mass="109959">MSYFSHAKPKTMQNRNFRSVHSNISSIGGNKLQQQNNKAKHSLSPPPPQNSNPTTNRQPIIDDDLIFSTPRSELNNPMSDQVLLDESASKANKDDAKDGDATVTETGGRTTEKIAITSPILKRAQPKDLPSYPSRGVQNLEASAGKAALLAASHSKSPEVWKPAHLPVAGAAASLANNIKSPEPWNPGPLPTAAAAALLAGDSKPPEVWRPSTPSKSASQAAISVRQRAHTMPESKRPVQPPQSTPNALAAAGVANSPRKLSKPAPKSPPALAYDINKVNALAAQNAQNRLSAASQPRSALPQAQTDKNMSDILRAASISMAKNMNKSPPLSGGGNLSRQSMPSGTSMPPGSYYSHIPTSPKKVTPADQKLNRKSSTQAASIAASSDLHSVISGDSDERQIRYYPHLEEAARKAASERLARLQAEHDRARKASGLPPSWQSGGKAPTTRARSSTAPSSAAPKATTASKAAAATTTGATPRRQPDATDYARSMKIKSDTAKLTKQIASVDKDRQARDYLAILAVAERNVKSQMQDLETKVAEDQGRVPKHLQAEWDAKAKMLSAEYERKRAEESEKKKGKINMGGGLWYDQEDLERIARGNVQPILDEINVKAEKERARIEALRVEKETADRERKAEQERAAGVKAETKKAKVLEKAAAKSRRDAEKAEERERKAELKKAQREEKERVKSGKQTLKAAAVPLPAETRNIEETAGVGADPASDMEELEPRPMSQAGHERVDREREMHEAAKKEKGWFGSLQKRIAKRVPGTKKKDKSAVGGEVSMPNVAEVDEFDPADNQSISSISSPERPNSTRDVALAGTVSAVSSDDEAEPAGTVFVGGAGPQAIDATPGVVAGPRYADSDSSSTSSGDLYTAEPRYKGLTSATYNPGLEDEGLGMPAFIPETSSRRYSTSSDSSLESTGVAEKTFGEEAGPSVTAPVTEEESRDTFGSTLSGKVKKSLEEFARGGTGTEVPHVSAEGPITHVEPPTPIEEELKAPIMPAATATEGSSRGSMDSTREKRSSRFSEIL</sequence>
<feature type="compositionally biased region" description="Low complexity" evidence="1">
    <location>
        <begin position="861"/>
        <end position="870"/>
    </location>
</feature>
<name>A0A7C8NA69_ORBOL</name>
<gene>
    <name evidence="2" type="ORF">TWF102_003879</name>
</gene>
<dbReference type="PANTHER" id="PTHR28298:SF1">
    <property type="entry name" value="EISOSOME PROTEIN 1"/>
    <property type="match status" value="1"/>
</dbReference>
<feature type="compositionally biased region" description="Basic and acidic residues" evidence="1">
    <location>
        <begin position="624"/>
        <end position="688"/>
    </location>
</feature>
<feature type="compositionally biased region" description="Low complexity" evidence="1">
    <location>
        <begin position="341"/>
        <end position="355"/>
    </location>
</feature>
<feature type="compositionally biased region" description="Polar residues" evidence="1">
    <location>
        <begin position="1005"/>
        <end position="1014"/>
    </location>
</feature>
<feature type="compositionally biased region" description="Polar residues" evidence="1">
    <location>
        <begin position="212"/>
        <end position="222"/>
    </location>
</feature>
<feature type="region of interest" description="Disordered" evidence="1">
    <location>
        <begin position="624"/>
        <end position="987"/>
    </location>
</feature>
<evidence type="ECO:0000256" key="1">
    <source>
        <dbReference type="SAM" id="MobiDB-lite"/>
    </source>
</evidence>
<feature type="compositionally biased region" description="Low complexity" evidence="1">
    <location>
        <begin position="257"/>
        <end position="269"/>
    </location>
</feature>
<organism evidence="2 3">
    <name type="scientific">Orbilia oligospora</name>
    <name type="common">Nematode-trapping fungus</name>
    <name type="synonym">Arthrobotrys oligospora</name>
    <dbReference type="NCBI Taxonomy" id="2813651"/>
    <lineage>
        <taxon>Eukaryota</taxon>
        <taxon>Fungi</taxon>
        <taxon>Dikarya</taxon>
        <taxon>Ascomycota</taxon>
        <taxon>Pezizomycotina</taxon>
        <taxon>Orbiliomycetes</taxon>
        <taxon>Orbiliales</taxon>
        <taxon>Orbiliaceae</taxon>
        <taxon>Orbilia</taxon>
    </lineage>
</organism>
<dbReference type="PANTHER" id="PTHR28298">
    <property type="entry name" value="EISOSOME PROTEIN 1"/>
    <property type="match status" value="1"/>
</dbReference>
<accession>A0A7C8NA69</accession>